<dbReference type="PANTHER" id="PTHR47331">
    <property type="entry name" value="PHD-TYPE DOMAIN-CONTAINING PROTEIN"/>
    <property type="match status" value="1"/>
</dbReference>
<protein>
    <recommendedName>
        <fullName evidence="4">Peptidase aspartic putative domain-containing protein</fullName>
    </recommendedName>
</protein>
<comment type="caution">
    <text evidence="2">The sequence shown here is derived from an EMBL/GenBank/DDBJ whole genome shotgun (WGS) entry which is preliminary data.</text>
</comment>
<feature type="compositionally biased region" description="Polar residues" evidence="1">
    <location>
        <begin position="47"/>
        <end position="58"/>
    </location>
</feature>
<dbReference type="SUPFAM" id="SSF56672">
    <property type="entry name" value="DNA/RNA polymerases"/>
    <property type="match status" value="1"/>
</dbReference>
<dbReference type="AlphaFoldDB" id="A0A0V1MVB8"/>
<feature type="region of interest" description="Disordered" evidence="1">
    <location>
        <begin position="47"/>
        <end position="88"/>
    </location>
</feature>
<proteinExistence type="predicted"/>
<accession>A0A0V1MVB8</accession>
<dbReference type="Proteomes" id="UP000054843">
    <property type="component" value="Unassembled WGS sequence"/>
</dbReference>
<evidence type="ECO:0000313" key="3">
    <source>
        <dbReference type="Proteomes" id="UP000054843"/>
    </source>
</evidence>
<evidence type="ECO:0008006" key="4">
    <source>
        <dbReference type="Google" id="ProtNLM"/>
    </source>
</evidence>
<evidence type="ECO:0000313" key="2">
    <source>
        <dbReference type="EMBL" id="KRZ75594.1"/>
    </source>
</evidence>
<dbReference type="PROSITE" id="PS00141">
    <property type="entry name" value="ASP_PROTEASE"/>
    <property type="match status" value="1"/>
</dbReference>
<reference evidence="2 3" key="1">
    <citation type="submission" date="2015-01" db="EMBL/GenBank/DDBJ databases">
        <title>Evolution of Trichinella species and genotypes.</title>
        <authorList>
            <person name="Korhonen P.K."/>
            <person name="Edoardo P."/>
            <person name="Giuseppe L.R."/>
            <person name="Gasser R.B."/>
        </authorList>
    </citation>
    <scope>NUCLEOTIDE SEQUENCE [LARGE SCALE GENOMIC DNA]</scope>
    <source>
        <strain evidence="2">ISS1980</strain>
    </source>
</reference>
<evidence type="ECO:0000256" key="1">
    <source>
        <dbReference type="SAM" id="MobiDB-lite"/>
    </source>
</evidence>
<dbReference type="PANTHER" id="PTHR47331:SF1">
    <property type="entry name" value="GAG-LIKE PROTEIN"/>
    <property type="match status" value="1"/>
</dbReference>
<gene>
    <name evidence="2" type="ORF">T10_12369</name>
</gene>
<dbReference type="STRING" id="268474.A0A0V1MVB8"/>
<organism evidence="2 3">
    <name type="scientific">Trichinella papuae</name>
    <dbReference type="NCBI Taxonomy" id="268474"/>
    <lineage>
        <taxon>Eukaryota</taxon>
        <taxon>Metazoa</taxon>
        <taxon>Ecdysozoa</taxon>
        <taxon>Nematoda</taxon>
        <taxon>Enoplea</taxon>
        <taxon>Dorylaimia</taxon>
        <taxon>Trichinellida</taxon>
        <taxon>Trichinellidae</taxon>
        <taxon>Trichinella</taxon>
    </lineage>
</organism>
<keyword evidence="3" id="KW-1185">Reference proteome</keyword>
<sequence length="635" mass="70661">MRLKLCFVCLGQGHRRERCPKRKSNQFWNALLAGDAVPAGNACTKQASSAARSNGTDSTEAKASLSRSQNEKAEDGSEEGTSPVGIHFSSTEGQTTIRLPVVSAMAHGEKGKTKLVKCLLDSGSERSLIRTDVADELDLPAPTRAMTVKGVNGLHVRIADVRRVRFRLTPIPSEGLEPFKEGIELTALSLPSLCNDLVATPTPWFCKDEIPSLPSNEITPGRVQIHIIIGLDAYFQVLGQGVRRGGPSDPVAIETIFGWIVCGPTTRQAVDREETTLLAQPEDRLSRLLRQFWEMEALGILPSTEVAKSEPALTRFEESVSFDGQRYSVGLLWKAGASPLPNNFEMAKRRLRSLRHRLAQDPEKEREYADVIQSYLDQGWAEDVPDESGPIGMTWYLPHHAVYQGGPRKAKCRVVFDGSAEMNGASVNRCLDPGLKLQPDLIGLRPKDRDVCLFLCQAAGSKSPARIYRLTQVGFGLSCSPFLAMRVLSDMYVDDLATSCDRIEEAQTLIRQLCNLMKSGGFAMKKWASHDPAALSDLPMEVSSPLETSRLWKTLGLYWNRRLDVLTFVPPIEIHLGRHDTKRQLSISLPERDQPPPFLNLPPYRILRDELDDQILKRIYIFTIGMLLKNYFNEA</sequence>
<dbReference type="OrthoDB" id="6783651at2759"/>
<dbReference type="InterPro" id="IPR001969">
    <property type="entry name" value="Aspartic_peptidase_AS"/>
</dbReference>
<dbReference type="InterPro" id="IPR043502">
    <property type="entry name" value="DNA/RNA_pol_sf"/>
</dbReference>
<dbReference type="GO" id="GO:0004190">
    <property type="term" value="F:aspartic-type endopeptidase activity"/>
    <property type="evidence" value="ECO:0007669"/>
    <property type="project" value="InterPro"/>
</dbReference>
<name>A0A0V1MVB8_9BILA</name>
<dbReference type="EMBL" id="JYDO01000036">
    <property type="protein sequence ID" value="KRZ75594.1"/>
    <property type="molecule type" value="Genomic_DNA"/>
</dbReference>
<dbReference type="GO" id="GO:0006508">
    <property type="term" value="P:proteolysis"/>
    <property type="evidence" value="ECO:0007669"/>
    <property type="project" value="InterPro"/>
</dbReference>